<evidence type="ECO:0000256" key="4">
    <source>
        <dbReference type="RuleBase" id="RU000489"/>
    </source>
</evidence>
<dbReference type="InterPro" id="IPR017853">
    <property type="entry name" value="GH"/>
</dbReference>
<keyword evidence="9" id="KW-1185">Reference proteome</keyword>
<dbReference type="PROSITE" id="PS51173">
    <property type="entry name" value="CBM2"/>
    <property type="match status" value="1"/>
</dbReference>
<evidence type="ECO:0000256" key="1">
    <source>
        <dbReference type="ARBA" id="ARBA00009121"/>
    </source>
</evidence>
<dbReference type="PROSITE" id="PS51257">
    <property type="entry name" value="PROKAR_LIPOPROTEIN"/>
    <property type="match status" value="1"/>
</dbReference>
<protein>
    <recommendedName>
        <fullName evidence="10">Chitinase</fullName>
    </recommendedName>
</protein>
<dbReference type="Gene3D" id="2.60.40.290">
    <property type="match status" value="1"/>
</dbReference>
<evidence type="ECO:0000259" key="7">
    <source>
        <dbReference type="PROSITE" id="PS51910"/>
    </source>
</evidence>
<dbReference type="Gene3D" id="3.20.20.80">
    <property type="entry name" value="Glycosidases"/>
    <property type="match status" value="1"/>
</dbReference>
<dbReference type="Proteomes" id="UP001611383">
    <property type="component" value="Chromosome"/>
</dbReference>
<dbReference type="SUPFAM" id="SSF51445">
    <property type="entry name" value="(Trans)glycosidases"/>
    <property type="match status" value="1"/>
</dbReference>
<dbReference type="PROSITE" id="PS01095">
    <property type="entry name" value="GH18_1"/>
    <property type="match status" value="1"/>
</dbReference>
<name>A0ABY9X200_9BACT</name>
<dbReference type="Pfam" id="PF00553">
    <property type="entry name" value="CBM_2"/>
    <property type="match status" value="1"/>
</dbReference>
<dbReference type="SMART" id="SM00637">
    <property type="entry name" value="CBD_II"/>
    <property type="match status" value="1"/>
</dbReference>
<dbReference type="EMBL" id="CP043494">
    <property type="protein sequence ID" value="WNG49436.1"/>
    <property type="molecule type" value="Genomic_DNA"/>
</dbReference>
<sequence>MRQSRKFIVSALLGSLVACGGQEPQTSSNTQGYELAASAAGLTATLNAGSSWEGGFNGVVTIKNTTSSQISDWALTVKFNGNAAISGSPWGAGGSATRGSDGSWTLLPNTWGGNIVPANGSVTVTFSGTGTYSGVSSCTINGYACDGSQLPPDNDTTPPTVSLSASPTSLTSAGSVSLSAPANDNVGVAKVEFYRNNTLLSTDTASPFSASDAFNSSAQNGTYGYTAKAYDAAGNVTTSSVANVTVNISGEPPPPPPPGGRMYIGYASSWNTSINDLTTTIIPSYYTHLNLSFVRPNTTYQRGSYEFDQAVAGLEFFEGATTNTGQKKFTAEQARTLINNIRALRARGTQVWLSVGGWTYSQGSQWSEFSAPHVVDLAQDLEVDGIDIDWESSGSNCNKLSAAQFSCSKDGEIAHIITSLDSTIKARGLKLGISIAGWSTGAYYVAGTPFEEGKVQWGSPFGGTMYNVVKNHGNKLHHINLMSYDGGDYYDPREGYESYRAIYSGPIAMGLEIAPEGAGGATLKLNAEPGTVYDAEMLTGQNNMATKYYNVETLATYIKNKGKPTDGMMVWQIWKERVHATPPAGAASVNATGQKVCQILGITNNCNQSLPNLPKY</sequence>
<dbReference type="Pfam" id="PF00704">
    <property type="entry name" value="Glyco_hydro_18"/>
    <property type="match status" value="1"/>
</dbReference>
<proteinExistence type="inferred from homology"/>
<organism evidence="8 9">
    <name type="scientific">Archangium minus</name>
    <dbReference type="NCBI Taxonomy" id="83450"/>
    <lineage>
        <taxon>Bacteria</taxon>
        <taxon>Pseudomonadati</taxon>
        <taxon>Myxococcota</taxon>
        <taxon>Myxococcia</taxon>
        <taxon>Myxococcales</taxon>
        <taxon>Cystobacterineae</taxon>
        <taxon>Archangiaceae</taxon>
        <taxon>Archangium</taxon>
    </lineage>
</organism>
<comment type="similarity">
    <text evidence="1">Belongs to the glycosyl hydrolase 18 family. Chitinase class II subfamily.</text>
</comment>
<dbReference type="SMART" id="SM00636">
    <property type="entry name" value="Glyco_18"/>
    <property type="match status" value="1"/>
</dbReference>
<dbReference type="Gene3D" id="2.60.40.10">
    <property type="entry name" value="Immunoglobulins"/>
    <property type="match status" value="1"/>
</dbReference>
<evidence type="ECO:0000256" key="3">
    <source>
        <dbReference type="ARBA" id="ARBA00023295"/>
    </source>
</evidence>
<dbReference type="InterPro" id="IPR011583">
    <property type="entry name" value="Chitinase_II/V-like_cat"/>
</dbReference>
<dbReference type="SUPFAM" id="SSF49384">
    <property type="entry name" value="Carbohydrate-binding domain"/>
    <property type="match status" value="1"/>
</dbReference>
<dbReference type="PROSITE" id="PS51910">
    <property type="entry name" value="GH18_2"/>
    <property type="match status" value="1"/>
</dbReference>
<evidence type="ECO:0000313" key="8">
    <source>
        <dbReference type="EMBL" id="WNG49436.1"/>
    </source>
</evidence>
<dbReference type="Pfam" id="PF17957">
    <property type="entry name" value="Big_7"/>
    <property type="match status" value="1"/>
</dbReference>
<feature type="domain" description="GH18" evidence="7">
    <location>
        <begin position="261"/>
        <end position="616"/>
    </location>
</feature>
<evidence type="ECO:0008006" key="10">
    <source>
        <dbReference type="Google" id="ProtNLM"/>
    </source>
</evidence>
<evidence type="ECO:0000256" key="5">
    <source>
        <dbReference type="SAM" id="MobiDB-lite"/>
    </source>
</evidence>
<evidence type="ECO:0000313" key="9">
    <source>
        <dbReference type="Proteomes" id="UP001611383"/>
    </source>
</evidence>
<evidence type="ECO:0000256" key="2">
    <source>
        <dbReference type="ARBA" id="ARBA00022801"/>
    </source>
</evidence>
<evidence type="ECO:0000259" key="6">
    <source>
        <dbReference type="PROSITE" id="PS51173"/>
    </source>
</evidence>
<reference evidence="8 9" key="1">
    <citation type="submission" date="2019-08" db="EMBL/GenBank/DDBJ databases">
        <title>Archangium and Cystobacter genomes.</title>
        <authorList>
            <person name="Chen I.-C.K."/>
            <person name="Wielgoss S."/>
        </authorList>
    </citation>
    <scope>NUCLEOTIDE SEQUENCE [LARGE SCALE GENOMIC DNA]</scope>
    <source>
        <strain evidence="8 9">Cbm 6</strain>
    </source>
</reference>
<dbReference type="InterPro" id="IPR001223">
    <property type="entry name" value="Glyco_hydro18_cat"/>
</dbReference>
<dbReference type="RefSeq" id="WP_395807333.1">
    <property type="nucleotide sequence ID" value="NZ_CP043494.1"/>
</dbReference>
<dbReference type="InterPro" id="IPR001919">
    <property type="entry name" value="CBD2"/>
</dbReference>
<dbReference type="InterPro" id="IPR008965">
    <property type="entry name" value="CBM2/CBM3_carb-bd_dom_sf"/>
</dbReference>
<accession>A0ABY9X200</accession>
<dbReference type="InterPro" id="IPR001579">
    <property type="entry name" value="Glyco_hydro_18_chit_AS"/>
</dbReference>
<feature type="region of interest" description="Disordered" evidence="5">
    <location>
        <begin position="149"/>
        <end position="168"/>
    </location>
</feature>
<dbReference type="InterPro" id="IPR013783">
    <property type="entry name" value="Ig-like_fold"/>
</dbReference>
<gene>
    <name evidence="8" type="ORF">F0U60_38945</name>
</gene>
<keyword evidence="2 4" id="KW-0378">Hydrolase</keyword>
<dbReference type="InterPro" id="IPR012291">
    <property type="entry name" value="CBM2_carb-bd_dom_sf"/>
</dbReference>
<feature type="domain" description="CBM2" evidence="6">
    <location>
        <begin position="35"/>
        <end position="148"/>
    </location>
</feature>
<feature type="compositionally biased region" description="Low complexity" evidence="5">
    <location>
        <begin position="156"/>
        <end position="168"/>
    </location>
</feature>
<keyword evidence="3 4" id="KW-0326">Glycosidase</keyword>